<dbReference type="CDD" id="cd09022">
    <property type="entry name" value="Aldose_epim_Ec_YihR"/>
    <property type="match status" value="1"/>
</dbReference>
<dbReference type="Pfam" id="PF01263">
    <property type="entry name" value="Aldose_epim"/>
    <property type="match status" value="1"/>
</dbReference>
<dbReference type="GO" id="GO:0006006">
    <property type="term" value="P:glucose metabolic process"/>
    <property type="evidence" value="ECO:0007669"/>
    <property type="project" value="TreeGrafter"/>
</dbReference>
<dbReference type="GO" id="GO:0033499">
    <property type="term" value="P:galactose catabolic process via UDP-galactose, Leloir pathway"/>
    <property type="evidence" value="ECO:0007669"/>
    <property type="project" value="TreeGrafter"/>
</dbReference>
<dbReference type="AlphaFoldDB" id="A0A5Q2FDA9"/>
<sequence>MTTVPTGRQFTIAYGDQEAVITERGATLRAYRVGDRDVVVPFGEDELPPIVHGAILLPWPNRLADGRYRFDGVTHQLPVNEPERDTAIHGLVNERAWTCLEHSDSGVDLALDLTPVPGYPFRLAVQVSYRLTADGLTIRLTTTNTGAARAPYGVGFHPWLSPGAASVDDCLLQVDASAWVRPDERLLPAAVEPVPESYDFSTSRRIGTVAVDDGFVAAVRDNPSAGADVDGGRSWVRLAAPDGRTAAVWMDRPLGHWQVCTGDLPWAGSYRRSGVAAEPMSCPANAFVTGDSLAVLDPGATHSVTWGLVLEVAGCDI</sequence>
<dbReference type="InterPro" id="IPR011013">
    <property type="entry name" value="Gal_mutarotase_sf_dom"/>
</dbReference>
<keyword evidence="2" id="KW-1185">Reference proteome</keyword>
<name>A0A5Q2FDA9_9ACTN</name>
<dbReference type="InterPro" id="IPR014718">
    <property type="entry name" value="GH-type_carb-bd"/>
</dbReference>
<dbReference type="InterPro" id="IPR037480">
    <property type="entry name" value="YihR-like"/>
</dbReference>
<protein>
    <submittedName>
        <fullName evidence="1">Aldose epimerase</fullName>
    </submittedName>
</protein>
<dbReference type="EMBL" id="CP045725">
    <property type="protein sequence ID" value="QGF25100.1"/>
    <property type="molecule type" value="Genomic_DNA"/>
</dbReference>
<organism evidence="1 2">
    <name type="scientific">Raineyella fluvialis</name>
    <dbReference type="NCBI Taxonomy" id="2662261"/>
    <lineage>
        <taxon>Bacteria</taxon>
        <taxon>Bacillati</taxon>
        <taxon>Actinomycetota</taxon>
        <taxon>Actinomycetes</taxon>
        <taxon>Propionibacteriales</taxon>
        <taxon>Propionibacteriaceae</taxon>
        <taxon>Raineyella</taxon>
    </lineage>
</organism>
<evidence type="ECO:0000313" key="1">
    <source>
        <dbReference type="EMBL" id="QGF25100.1"/>
    </source>
</evidence>
<dbReference type="SUPFAM" id="SSF74650">
    <property type="entry name" value="Galactose mutarotase-like"/>
    <property type="match status" value="1"/>
</dbReference>
<dbReference type="Proteomes" id="UP000386847">
    <property type="component" value="Chromosome"/>
</dbReference>
<dbReference type="PANTHER" id="PTHR10091:SF0">
    <property type="entry name" value="GALACTOSE MUTAROTASE"/>
    <property type="match status" value="1"/>
</dbReference>
<dbReference type="GO" id="GO:0004034">
    <property type="term" value="F:aldose 1-epimerase activity"/>
    <property type="evidence" value="ECO:0007669"/>
    <property type="project" value="TreeGrafter"/>
</dbReference>
<dbReference type="KEGG" id="rain:Rai3103_05905"/>
<proteinExistence type="predicted"/>
<dbReference type="Gene3D" id="2.70.98.10">
    <property type="match status" value="1"/>
</dbReference>
<dbReference type="PANTHER" id="PTHR10091">
    <property type="entry name" value="ALDOSE-1-EPIMERASE"/>
    <property type="match status" value="1"/>
</dbReference>
<accession>A0A5Q2FDA9</accession>
<reference evidence="1 2" key="1">
    <citation type="submission" date="2019-10" db="EMBL/GenBank/DDBJ databases">
        <title>Genomic analysis of Raineyella sp. CBA3103.</title>
        <authorList>
            <person name="Roh S.W."/>
        </authorList>
    </citation>
    <scope>NUCLEOTIDE SEQUENCE [LARGE SCALE GENOMIC DNA]</scope>
    <source>
        <strain evidence="1 2">CBA3103</strain>
    </source>
</reference>
<dbReference type="InterPro" id="IPR008183">
    <property type="entry name" value="Aldose_1/G6P_1-epimerase"/>
</dbReference>
<dbReference type="GO" id="GO:0030246">
    <property type="term" value="F:carbohydrate binding"/>
    <property type="evidence" value="ECO:0007669"/>
    <property type="project" value="InterPro"/>
</dbReference>
<evidence type="ECO:0000313" key="2">
    <source>
        <dbReference type="Proteomes" id="UP000386847"/>
    </source>
</evidence>
<gene>
    <name evidence="1" type="ORF">Rai3103_05905</name>
</gene>